<dbReference type="Proteomes" id="UP000054988">
    <property type="component" value="Unassembled WGS sequence"/>
</dbReference>
<proteinExistence type="predicted"/>
<reference evidence="1 2" key="1">
    <citation type="submission" date="2015-12" db="EMBL/GenBank/DDBJ databases">
        <title>Draft genome sequence of Moniliophthora roreri, the causal agent of frosty pod rot of cacao.</title>
        <authorList>
            <person name="Aime M.C."/>
            <person name="Diaz-Valderrama J.R."/>
            <person name="Kijpornyongpan T."/>
            <person name="Phillips-Mora W."/>
        </authorList>
    </citation>
    <scope>NUCLEOTIDE SEQUENCE [LARGE SCALE GENOMIC DNA]</scope>
    <source>
        <strain evidence="1 2">MCA 2952</strain>
    </source>
</reference>
<dbReference type="EMBL" id="LATX01002085">
    <property type="protein sequence ID" value="KTB34385.1"/>
    <property type="molecule type" value="Genomic_DNA"/>
</dbReference>
<protein>
    <submittedName>
        <fullName evidence="1">Uncharacterized protein</fullName>
    </submittedName>
</protein>
<accession>A0A0W0FDQ9</accession>
<name>A0A0W0FDQ9_MONRR</name>
<evidence type="ECO:0000313" key="1">
    <source>
        <dbReference type="EMBL" id="KTB34385.1"/>
    </source>
</evidence>
<dbReference type="AlphaFoldDB" id="A0A0W0FDQ9"/>
<gene>
    <name evidence="1" type="ORF">WG66_13033</name>
</gene>
<evidence type="ECO:0000313" key="2">
    <source>
        <dbReference type="Proteomes" id="UP000054988"/>
    </source>
</evidence>
<sequence>MPNVHLTLAEYSAPVAGEVLQSEVRRQKLYRKWWFRLVGGREGIVRRVEESDNSGSLVTSGSLTTFPHDIKCLFAFLPINQRQYARPFDEAHLQRRTTHLENSVADVIVLHRSLIPALPPTPYFQMPVVGQRFKVVMSINAFQIPASRLTSRRLDRGLFRSRADAFRTIRTILRLSITLPTPSEYILDPSTCPNICSSNMMSSPSSLQTPMAVNRNLSSSLQAIPRRVPTVHPANVHFNE</sequence>
<comment type="caution">
    <text evidence="1">The sequence shown here is derived from an EMBL/GenBank/DDBJ whole genome shotgun (WGS) entry which is preliminary data.</text>
</comment>
<organism evidence="1 2">
    <name type="scientific">Moniliophthora roreri</name>
    <name type="common">Frosty pod rot fungus</name>
    <name type="synonym">Monilia roreri</name>
    <dbReference type="NCBI Taxonomy" id="221103"/>
    <lineage>
        <taxon>Eukaryota</taxon>
        <taxon>Fungi</taxon>
        <taxon>Dikarya</taxon>
        <taxon>Basidiomycota</taxon>
        <taxon>Agaricomycotina</taxon>
        <taxon>Agaricomycetes</taxon>
        <taxon>Agaricomycetidae</taxon>
        <taxon>Agaricales</taxon>
        <taxon>Marasmiineae</taxon>
        <taxon>Marasmiaceae</taxon>
        <taxon>Moniliophthora</taxon>
    </lineage>
</organism>